<dbReference type="PRINTS" id="PR00305">
    <property type="entry name" value="1433ZETA"/>
</dbReference>
<proteinExistence type="inferred from homology"/>
<evidence type="ECO:0000256" key="4">
    <source>
        <dbReference type="SAM" id="Coils"/>
    </source>
</evidence>
<organism evidence="6 7">
    <name type="scientific">Littorina saxatilis</name>
    <dbReference type="NCBI Taxonomy" id="31220"/>
    <lineage>
        <taxon>Eukaryota</taxon>
        <taxon>Metazoa</taxon>
        <taxon>Spiralia</taxon>
        <taxon>Lophotrochozoa</taxon>
        <taxon>Mollusca</taxon>
        <taxon>Gastropoda</taxon>
        <taxon>Caenogastropoda</taxon>
        <taxon>Littorinimorpha</taxon>
        <taxon>Littorinoidea</taxon>
        <taxon>Littorinidae</taxon>
        <taxon>Littorina</taxon>
    </lineage>
</organism>
<dbReference type="PIRSF" id="PIRSF000868">
    <property type="entry name" value="14-3-3"/>
    <property type="match status" value="1"/>
</dbReference>
<dbReference type="InterPro" id="IPR023409">
    <property type="entry name" value="14-3-3_CS"/>
</dbReference>
<comment type="caution">
    <text evidence="6">The sequence shown here is derived from an EMBL/GenBank/DDBJ whole genome shotgun (WGS) entry which is preliminary data.</text>
</comment>
<evidence type="ECO:0000259" key="5">
    <source>
        <dbReference type="SMART" id="SM00101"/>
    </source>
</evidence>
<evidence type="ECO:0000313" key="7">
    <source>
        <dbReference type="Proteomes" id="UP001374579"/>
    </source>
</evidence>
<protein>
    <recommendedName>
        <fullName evidence="5">14-3-3 domain-containing protein</fullName>
    </recommendedName>
</protein>
<dbReference type="EMBL" id="JBAMIC010000022">
    <property type="protein sequence ID" value="KAK7091484.1"/>
    <property type="molecule type" value="Genomic_DNA"/>
</dbReference>
<feature type="site" description="Interaction with phosphoserine on interacting protein" evidence="2">
    <location>
        <position position="137"/>
    </location>
</feature>
<dbReference type="InterPro" id="IPR023410">
    <property type="entry name" value="14-3-3_domain"/>
</dbReference>
<dbReference type="PROSITE" id="PS00797">
    <property type="entry name" value="1433_2"/>
    <property type="match status" value="1"/>
</dbReference>
<keyword evidence="7" id="KW-1185">Reference proteome</keyword>
<evidence type="ECO:0000256" key="3">
    <source>
        <dbReference type="RuleBase" id="RU003466"/>
    </source>
</evidence>
<dbReference type="AlphaFoldDB" id="A0AAN9AR37"/>
<dbReference type="PROSITE" id="PS00796">
    <property type="entry name" value="1433_1"/>
    <property type="match status" value="1"/>
</dbReference>
<feature type="coiled-coil region" evidence="4">
    <location>
        <begin position="72"/>
        <end position="110"/>
    </location>
</feature>
<comment type="similarity">
    <text evidence="1 3">Belongs to the 14-3-3 family.</text>
</comment>
<gene>
    <name evidence="6" type="ORF">V1264_009157</name>
</gene>
<dbReference type="Pfam" id="PF00244">
    <property type="entry name" value="14-3-3"/>
    <property type="match status" value="1"/>
</dbReference>
<dbReference type="InterPro" id="IPR036815">
    <property type="entry name" value="14-3-3_dom_sf"/>
</dbReference>
<feature type="domain" description="14-3-3" evidence="5">
    <location>
        <begin position="4"/>
        <end position="252"/>
    </location>
</feature>
<dbReference type="SUPFAM" id="SSF48445">
    <property type="entry name" value="14-3-3 protein"/>
    <property type="match status" value="1"/>
</dbReference>
<reference evidence="6 7" key="1">
    <citation type="submission" date="2024-02" db="EMBL/GenBank/DDBJ databases">
        <title>Chromosome-scale genome assembly of the rough periwinkle Littorina saxatilis.</title>
        <authorList>
            <person name="De Jode A."/>
            <person name="Faria R."/>
            <person name="Formenti G."/>
            <person name="Sims Y."/>
            <person name="Smith T.P."/>
            <person name="Tracey A."/>
            <person name="Wood J.M.D."/>
            <person name="Zagrodzka Z.B."/>
            <person name="Johannesson K."/>
            <person name="Butlin R.K."/>
            <person name="Leder E.H."/>
        </authorList>
    </citation>
    <scope>NUCLEOTIDE SEQUENCE [LARGE SCALE GENOMIC DNA]</scope>
    <source>
        <strain evidence="6">Snail1</strain>
        <tissue evidence="6">Muscle</tissue>
    </source>
</reference>
<name>A0AAN9AR37_9CAEN</name>
<sequence>MSQKEKCVHSAKLAEQAERYDDMAEAMRNCVVECYSGNNITPLDNEERNLLSVAYKNVVGARRSAWRVVSSIEQKSEANDKKLEMAKKYREKVEEELKEICNQVLDLLQNHLIKKAKEDDSNDSHVFYLKMQGDYFRYLSEVSQGDQRKDHVQKSMQAYKDATDIAKERMPTTHPIRLGLALNFSVFYYEIMNNPDEACSLAKSAFDDAIASLDQLNEDSYKDSTLIMQLLRDNLTLWTSDSQGEGADDHQAENQ</sequence>
<dbReference type="Gene3D" id="1.20.190.20">
    <property type="entry name" value="14-3-3 domain"/>
    <property type="match status" value="1"/>
</dbReference>
<evidence type="ECO:0000313" key="6">
    <source>
        <dbReference type="EMBL" id="KAK7091484.1"/>
    </source>
</evidence>
<evidence type="ECO:0000256" key="1">
    <source>
        <dbReference type="ARBA" id="ARBA00006141"/>
    </source>
</evidence>
<dbReference type="SMART" id="SM00101">
    <property type="entry name" value="14_3_3"/>
    <property type="match status" value="1"/>
</dbReference>
<feature type="site" description="Interaction with phosphoserine on interacting protein" evidence="2">
    <location>
        <position position="63"/>
    </location>
</feature>
<dbReference type="Proteomes" id="UP001374579">
    <property type="component" value="Unassembled WGS sequence"/>
</dbReference>
<evidence type="ECO:0000256" key="2">
    <source>
        <dbReference type="PIRSR" id="PIRSR000868-1"/>
    </source>
</evidence>
<dbReference type="FunFam" id="1.20.190.20:FF:000001">
    <property type="entry name" value="14-3-3 gamma 1"/>
    <property type="match status" value="1"/>
</dbReference>
<dbReference type="PANTHER" id="PTHR18860">
    <property type="entry name" value="14-3-3 PROTEIN"/>
    <property type="match status" value="1"/>
</dbReference>
<dbReference type="InterPro" id="IPR000308">
    <property type="entry name" value="14-3-3"/>
</dbReference>
<accession>A0AAN9AR37</accession>
<keyword evidence="4" id="KW-0175">Coiled coil</keyword>